<dbReference type="Proteomes" id="UP000477386">
    <property type="component" value="Unassembled WGS sequence"/>
</dbReference>
<proteinExistence type="inferred from homology"/>
<keyword evidence="1" id="KW-0998">Cell outer membrane</keyword>
<dbReference type="Gene3D" id="2.170.130.10">
    <property type="entry name" value="TonB-dependent receptor, plug domain"/>
    <property type="match status" value="1"/>
</dbReference>
<dbReference type="Pfam" id="PF13715">
    <property type="entry name" value="CarbopepD_reg_2"/>
    <property type="match status" value="1"/>
</dbReference>
<evidence type="ECO:0000259" key="2">
    <source>
        <dbReference type="Pfam" id="PF07715"/>
    </source>
</evidence>
<sequence>MRCWFFVGWITAVLLLGSSLLTYGQTTALLTGYVTDATTGKPMPFANVYVNRSTRGAITDEKGYYTLAGVPLGTVEIAASFVGYQSARQTIRFDNTAPQKVNFRLKPSEQTLDAVTVRGNPKRWERNLRQFTKQLFGEPFGGQCLLVNSEVLSFNDDKDHLYATASEPLIIDNQALGYRLIYDLQHFDATASGEVFYAGTARFDELKPENERQANRFRRNRLTAYNGSVRHLLASLTNKTFEQAGFLVYQEDVTKIMSLEKRSITLAAAVSDYKRLIPIQASALIQPGRLSTERRLVSPMKLIVFYTKAISNFSPYPDARYAYSEMKLPSGQLQLTVDGVITLPEGMEVKGSMGDDRLSTMLPADWKPKGNENDISTSGPVALQGKLAPTDARLGRISTAFSERFKWLAPTLFVHIDKPVYATGDRLWMSTYLLDAVNDQQASGETAVHVDLLSAAGRLVQHQWVRIVDGRGEGNFRLSDTLTTGTYCLRAYTDDDDAQLRPAFERSVAIYNLFRNEVAIRSDSVPQPIDIQVLPEGGRWITGLPARLGIKIVHPDGHGLPVMGRIVDDLGAEVIRFKTNHQGMTSVSTEPKPQRTYYADVTYNNQPQHVQLPKPETEGLLLSADAMSDTTRLALTILSANRAVSDSVYILIQQHGRVVDQRKILLQNGVAKLSLPMTTWLPGLAQITLYDASARPQAERLVFVPEFITPVRVLLGVNKTRYQPREQVILSVNLNDNGVPASAALSASITDADKVPDDTTEARLPAHLLLTGELRGRIENPNQYVAYRTAKTRQALDDLLLTQGWRRVSGTPETERLGGVSLRGRILTAKNDPIPGAQLIVASTGPGQSFVKSAGADERGRFRLGGMAITDTVRLLTRITDRQLKNIPPMEAHLVLDAPGNRWESGQLPVAPNRATLRNQLEAARIRQEANADLYRDKLAKVLNEVTVRARKYEGRPDDIQMRSLHNEADAVLVFDEKSPPYANLYEMMQGRLAGVTVSRSIAPPGGVKKGDYQVLIRGVSSFKSGTQPLYLMDGVPIQDPDGIALMTFNPRDIDRIEVLKNAATTGIYGARGGNGVIAFYSKTARSMPGSTKAQGGMTPIQLISYPSVQREFYVPRYDAEGTASTISGPVDYRDVLYWKPIMQTDSQGRSQLRFPLSDVVRTLRVVIQGVTADGRPVLGVQIIRVQ</sequence>
<keyword evidence="3" id="KW-0675">Receptor</keyword>
<comment type="similarity">
    <text evidence="1">Belongs to the TonB-dependent receptor family.</text>
</comment>
<evidence type="ECO:0000256" key="1">
    <source>
        <dbReference type="PROSITE-ProRule" id="PRU01360"/>
    </source>
</evidence>
<dbReference type="InterPro" id="IPR008969">
    <property type="entry name" value="CarboxyPept-like_regulatory"/>
</dbReference>
<comment type="subcellular location">
    <subcellularLocation>
        <location evidence="1">Cell outer membrane</location>
        <topology evidence="1">Multi-pass membrane protein</topology>
    </subcellularLocation>
</comment>
<dbReference type="InterPro" id="IPR012910">
    <property type="entry name" value="Plug_dom"/>
</dbReference>
<comment type="caution">
    <text evidence="3">The sequence shown here is derived from an EMBL/GenBank/DDBJ whole genome shotgun (WGS) entry which is preliminary data.</text>
</comment>
<dbReference type="GO" id="GO:0009279">
    <property type="term" value="C:cell outer membrane"/>
    <property type="evidence" value="ECO:0007669"/>
    <property type="project" value="UniProtKB-SubCell"/>
</dbReference>
<dbReference type="InterPro" id="IPR039426">
    <property type="entry name" value="TonB-dep_rcpt-like"/>
</dbReference>
<name>A0A6M0IS72_9BACT</name>
<dbReference type="InterPro" id="IPR037066">
    <property type="entry name" value="Plug_dom_sf"/>
</dbReference>
<dbReference type="Gene3D" id="2.60.40.1930">
    <property type="match status" value="1"/>
</dbReference>
<dbReference type="AlphaFoldDB" id="A0A6M0IS72"/>
<gene>
    <name evidence="3" type="ORF">GK091_26160</name>
</gene>
<organism evidence="3 4">
    <name type="scientific">Spirosoma agri</name>
    <dbReference type="NCBI Taxonomy" id="1987381"/>
    <lineage>
        <taxon>Bacteria</taxon>
        <taxon>Pseudomonadati</taxon>
        <taxon>Bacteroidota</taxon>
        <taxon>Cytophagia</taxon>
        <taxon>Cytophagales</taxon>
        <taxon>Cytophagaceae</taxon>
        <taxon>Spirosoma</taxon>
    </lineage>
</organism>
<dbReference type="Gene3D" id="2.60.40.1120">
    <property type="entry name" value="Carboxypeptidase-like, regulatory domain"/>
    <property type="match status" value="1"/>
</dbReference>
<keyword evidence="1" id="KW-0812">Transmembrane</keyword>
<keyword evidence="1" id="KW-0472">Membrane</keyword>
<dbReference type="EMBL" id="JAAGNZ010000004">
    <property type="protein sequence ID" value="NEU70385.1"/>
    <property type="molecule type" value="Genomic_DNA"/>
</dbReference>
<keyword evidence="1" id="KW-1134">Transmembrane beta strand</keyword>
<keyword evidence="4" id="KW-1185">Reference proteome</keyword>
<dbReference type="SUPFAM" id="SSF49464">
    <property type="entry name" value="Carboxypeptidase regulatory domain-like"/>
    <property type="match status" value="1"/>
</dbReference>
<dbReference type="Pfam" id="PF07715">
    <property type="entry name" value="Plug"/>
    <property type="match status" value="1"/>
</dbReference>
<feature type="domain" description="TonB-dependent receptor plug" evidence="2">
    <location>
        <begin position="981"/>
        <end position="1077"/>
    </location>
</feature>
<dbReference type="SUPFAM" id="SSF56935">
    <property type="entry name" value="Porins"/>
    <property type="match status" value="1"/>
</dbReference>
<accession>A0A6M0IS72</accession>
<evidence type="ECO:0000313" key="4">
    <source>
        <dbReference type="Proteomes" id="UP000477386"/>
    </source>
</evidence>
<evidence type="ECO:0000313" key="3">
    <source>
        <dbReference type="EMBL" id="NEU70385.1"/>
    </source>
</evidence>
<reference evidence="3 4" key="1">
    <citation type="submission" date="2020-02" db="EMBL/GenBank/DDBJ databases">
        <title>Draft genome sequence of two Spirosoma agri KCTC 52727 and Spirosoma terrae KCTC 52035.</title>
        <authorList>
            <person name="Rojas J."/>
            <person name="Ambika Manirajan B."/>
            <person name="Ratering S."/>
            <person name="Suarez C."/>
            <person name="Schnell S."/>
        </authorList>
    </citation>
    <scope>NUCLEOTIDE SEQUENCE [LARGE SCALE GENOMIC DNA]</scope>
    <source>
        <strain evidence="3 4">KCTC 52727</strain>
    </source>
</reference>
<dbReference type="RefSeq" id="WP_164043692.1">
    <property type="nucleotide sequence ID" value="NZ_JAAGNZ010000004.1"/>
</dbReference>
<keyword evidence="1" id="KW-0813">Transport</keyword>
<protein>
    <submittedName>
        <fullName evidence="3">TonB-dependent receptor plug domain-containing protein</fullName>
    </submittedName>
</protein>
<dbReference type="PROSITE" id="PS52016">
    <property type="entry name" value="TONB_DEPENDENT_REC_3"/>
    <property type="match status" value="1"/>
</dbReference>